<organism evidence="1 2">
    <name type="scientific">Ferrimicrobium acidiphilum DSM 19497</name>
    <dbReference type="NCBI Taxonomy" id="1121877"/>
    <lineage>
        <taxon>Bacteria</taxon>
        <taxon>Bacillati</taxon>
        <taxon>Actinomycetota</taxon>
        <taxon>Acidimicrobiia</taxon>
        <taxon>Acidimicrobiales</taxon>
        <taxon>Acidimicrobiaceae</taxon>
        <taxon>Ferrimicrobium</taxon>
    </lineage>
</organism>
<dbReference type="RefSeq" id="WP_035388335.1">
    <property type="nucleotide sequence ID" value="NZ_JQKF01000002.1"/>
</dbReference>
<dbReference type="AlphaFoldDB" id="A0A0D8FXP8"/>
<comment type="caution">
    <text evidence="1">The sequence shown here is derived from an EMBL/GenBank/DDBJ whole genome shotgun (WGS) entry which is preliminary data.</text>
</comment>
<evidence type="ECO:0000313" key="2">
    <source>
        <dbReference type="Proteomes" id="UP000032336"/>
    </source>
</evidence>
<sequence>MVSLIASIASIVLLVICLILIAQVRTLKSQMDAFASEWRQEMIDLIKYATTLAHDATTTASETKELLEERASDVQAIDRMTKTVVNTIGYPFVSAGRLRLAVHRGRKVFKDRREGLS</sequence>
<dbReference type="OrthoDB" id="10013397at2"/>
<keyword evidence="2" id="KW-1185">Reference proteome</keyword>
<evidence type="ECO:0000313" key="1">
    <source>
        <dbReference type="EMBL" id="KJE77921.1"/>
    </source>
</evidence>
<evidence type="ECO:0008006" key="3">
    <source>
        <dbReference type="Google" id="ProtNLM"/>
    </source>
</evidence>
<dbReference type="STRING" id="1121877.FEAC_02930"/>
<reference evidence="1 2" key="1">
    <citation type="submission" date="2015-01" db="EMBL/GenBank/DDBJ databases">
        <title>Draft genome of the acidophilic iron oxidizer Ferrimicrobium acidiphilum strain T23.</title>
        <authorList>
            <person name="Poehlein A."/>
            <person name="Eisen S."/>
            <person name="Schloemann M."/>
            <person name="Johnson B.D."/>
            <person name="Daniel R."/>
            <person name="Muehling M."/>
        </authorList>
    </citation>
    <scope>NUCLEOTIDE SEQUENCE [LARGE SCALE GENOMIC DNA]</scope>
    <source>
        <strain evidence="1 2">T23</strain>
    </source>
</reference>
<protein>
    <recommendedName>
        <fullName evidence="3">DUF948 domain-containing protein</fullName>
    </recommendedName>
</protein>
<proteinExistence type="predicted"/>
<gene>
    <name evidence="1" type="ORF">FEAC_02930</name>
</gene>
<dbReference type="eggNOG" id="ENOG5031DGI">
    <property type="taxonomic scope" value="Bacteria"/>
</dbReference>
<name>A0A0D8FXP8_9ACTN</name>
<dbReference type="GeneID" id="78371638"/>
<accession>A0A0D8FXP8</accession>
<dbReference type="EMBL" id="JXUW01000002">
    <property type="protein sequence ID" value="KJE77921.1"/>
    <property type="molecule type" value="Genomic_DNA"/>
</dbReference>
<dbReference type="Proteomes" id="UP000032336">
    <property type="component" value="Unassembled WGS sequence"/>
</dbReference>